<evidence type="ECO:0000256" key="11">
    <source>
        <dbReference type="ARBA" id="ARBA00044757"/>
    </source>
</evidence>
<dbReference type="SUPFAM" id="SSF52113">
    <property type="entry name" value="BRCT domain"/>
    <property type="match status" value="1"/>
</dbReference>
<accession>Q4RI87</accession>
<dbReference type="InterPro" id="IPR043014">
    <property type="entry name" value="Nibrin_BRCT2_sf"/>
</dbReference>
<dbReference type="GO" id="GO:0000781">
    <property type="term" value="C:chromosome, telomeric region"/>
    <property type="evidence" value="ECO:0007669"/>
    <property type="project" value="UniProtKB-SubCell"/>
</dbReference>
<feature type="non-terminal residue" evidence="14">
    <location>
        <position position="1"/>
    </location>
</feature>
<dbReference type="FunFam" id="2.60.200.20:FF:000017">
    <property type="entry name" value="Nibrin"/>
    <property type="match status" value="1"/>
</dbReference>
<keyword evidence="9" id="KW-0469">Meiosis</keyword>
<dbReference type="EMBL" id="CAAE01015044">
    <property type="protein sequence ID" value="CAG11895.1"/>
    <property type="molecule type" value="Genomic_DNA"/>
</dbReference>
<dbReference type="PANTHER" id="PTHR12162:SF0">
    <property type="entry name" value="NIBRIN"/>
    <property type="match status" value="1"/>
</dbReference>
<dbReference type="Pfam" id="PF08599">
    <property type="entry name" value="Nbs1_C"/>
    <property type="match status" value="1"/>
</dbReference>
<dbReference type="GO" id="GO:0016605">
    <property type="term" value="C:PML body"/>
    <property type="evidence" value="ECO:0007669"/>
    <property type="project" value="UniProtKB-SubCell"/>
</dbReference>
<feature type="region of interest" description="Disordered" evidence="12">
    <location>
        <begin position="337"/>
        <end position="454"/>
    </location>
</feature>
<keyword evidence="5" id="KW-0227">DNA damage</keyword>
<dbReference type="GO" id="GO:0007095">
    <property type="term" value="P:mitotic G2 DNA damage checkpoint signaling"/>
    <property type="evidence" value="ECO:0007669"/>
    <property type="project" value="InterPro"/>
</dbReference>
<comment type="similarity">
    <text evidence="11">Belongs to the Nibrin family.</text>
</comment>
<protein>
    <recommendedName>
        <fullName evidence="3">Nibrin</fullName>
    </recommendedName>
</protein>
<evidence type="ECO:0000256" key="9">
    <source>
        <dbReference type="ARBA" id="ARBA00023254"/>
    </source>
</evidence>
<keyword evidence="4" id="KW-0158">Chromosome</keyword>
<evidence type="ECO:0000256" key="7">
    <source>
        <dbReference type="ARBA" id="ARBA00023204"/>
    </source>
</evidence>
<dbReference type="CDD" id="cd22667">
    <property type="entry name" value="FHA_NBN"/>
    <property type="match status" value="1"/>
</dbReference>
<reference evidence="14" key="2">
    <citation type="submission" date="2004-02" db="EMBL/GenBank/DDBJ databases">
        <authorList>
            <consortium name="Genoscope"/>
            <consortium name="Whitehead Institute Centre for Genome Research"/>
        </authorList>
    </citation>
    <scope>NUCLEOTIDE SEQUENCE</scope>
</reference>
<proteinExistence type="inferred from homology"/>
<keyword evidence="6" id="KW-0779">Telomere</keyword>
<dbReference type="Pfam" id="PF16508">
    <property type="entry name" value="NIBRIN_BRCT_II"/>
    <property type="match status" value="1"/>
</dbReference>
<dbReference type="InterPro" id="IPR032429">
    <property type="entry name" value="Nibrin_BRCT2"/>
</dbReference>
<evidence type="ECO:0000256" key="1">
    <source>
        <dbReference type="ARBA" id="ARBA00004322"/>
    </source>
</evidence>
<dbReference type="PANTHER" id="PTHR12162">
    <property type="entry name" value="NIBRIN-RELATED"/>
    <property type="match status" value="1"/>
</dbReference>
<dbReference type="PROSITE" id="PS50006">
    <property type="entry name" value="FHA_DOMAIN"/>
    <property type="match status" value="1"/>
</dbReference>
<dbReference type="Gene3D" id="3.40.50.10980">
    <property type="entry name" value="Nibrin, BRCT2 domain"/>
    <property type="match status" value="1"/>
</dbReference>
<evidence type="ECO:0000256" key="5">
    <source>
        <dbReference type="ARBA" id="ARBA00022763"/>
    </source>
</evidence>
<dbReference type="KEGG" id="tng:GSTEN00033989G001"/>
<evidence type="ECO:0000259" key="13">
    <source>
        <dbReference type="PROSITE" id="PS50006"/>
    </source>
</evidence>
<dbReference type="GO" id="GO:0030870">
    <property type="term" value="C:Mre11 complex"/>
    <property type="evidence" value="ECO:0007669"/>
    <property type="project" value="InterPro"/>
</dbReference>
<keyword evidence="7" id="KW-0234">DNA repair</keyword>
<dbReference type="SUPFAM" id="SSF49879">
    <property type="entry name" value="SMAD/FHA domain"/>
    <property type="match status" value="1"/>
</dbReference>
<comment type="caution">
    <text evidence="14">The sequence shown here is derived from an EMBL/GenBank/DDBJ whole genome shotgun (WGS) entry which is preliminary data.</text>
</comment>
<evidence type="ECO:0000256" key="2">
    <source>
        <dbReference type="ARBA" id="ARBA00004574"/>
    </source>
</evidence>
<dbReference type="FunFam" id="3.40.50.10980:FF:000001">
    <property type="entry name" value="Nibrin"/>
    <property type="match status" value="1"/>
</dbReference>
<feature type="compositionally biased region" description="Basic and acidic residues" evidence="12">
    <location>
        <begin position="284"/>
        <end position="299"/>
    </location>
</feature>
<keyword evidence="8" id="KW-0539">Nucleus</keyword>
<dbReference type="GO" id="GO:0003684">
    <property type="term" value="F:damaged DNA binding"/>
    <property type="evidence" value="ECO:0007669"/>
    <property type="project" value="TreeGrafter"/>
</dbReference>
<evidence type="ECO:0000256" key="4">
    <source>
        <dbReference type="ARBA" id="ARBA00022454"/>
    </source>
</evidence>
<evidence type="ECO:0000256" key="6">
    <source>
        <dbReference type="ARBA" id="ARBA00022895"/>
    </source>
</evidence>
<sequence>GQTHYLPPGKEYVVGRKNCDVLLTSDQSISRAHAQLVPNNQGMTLKDSSKYGTFVNSQRLTGNTAVDLKSGDSVTFGVFESKFIVEHLKPVVCSSCLDPNGKAVLSQSLAALGGELVNSWSLECTHLVMTSVKVTVKLKRLSAAVGFGGGRSLLLEEGSLPRQLLECPQSCLIDVTTGSSQALAPSSTTEWAKAVKNVVQRKGLRVIPESEIGLAAIYASCDRHCNPSHHIADSGHNKAKFVVAWWWEKLPRRGRSRAPVSSTPPLPEFRDRPHVQSWTIGERSQQRRQADRRSSLRPDWKEELNNRKRKEMEEDIEMDELESIMSLDMDFFDELPAESHQAQTSTQSSHEKKHSVDTAEASSASKRPRLHFEDGPGGKLKCDVKKESHSEQPGWPAVSIKTEEPHLSEHGSTYGEASKRPQTSSSTTHTNTKAFEDDEDLQRPAADIFQPEEETKIPMKAVTIKQEVQAEIDENLPKQLVVVEYRSLTVAEGPKEKPQKVPDASCKKNFKSFRKHSVPGMRGSPDVIAGADLLVHNRGRNSDLDEWLKDAIEEERQSRRDENVGDDLFR</sequence>
<evidence type="ECO:0000313" key="14">
    <source>
        <dbReference type="EMBL" id="CAG11895.1"/>
    </source>
</evidence>
<dbReference type="OrthoDB" id="552194at2759"/>
<dbReference type="InterPro" id="IPR000253">
    <property type="entry name" value="FHA_dom"/>
</dbReference>
<feature type="compositionally biased region" description="Low complexity" evidence="12">
    <location>
        <begin position="338"/>
        <end position="348"/>
    </location>
</feature>
<dbReference type="SMART" id="SM01348">
    <property type="entry name" value="Nbs1_C"/>
    <property type="match status" value="1"/>
</dbReference>
<reference evidence="14" key="1">
    <citation type="journal article" date="2004" name="Nature">
        <title>Genome duplication in the teleost fish Tetraodon nigroviridis reveals the early vertebrate proto-karyotype.</title>
        <authorList>
            <person name="Jaillon O."/>
            <person name="Aury J.-M."/>
            <person name="Brunet F."/>
            <person name="Petit J.-L."/>
            <person name="Stange-Thomann N."/>
            <person name="Mauceli E."/>
            <person name="Bouneau L."/>
            <person name="Fischer C."/>
            <person name="Ozouf-Costaz C."/>
            <person name="Bernot A."/>
            <person name="Nicaud S."/>
            <person name="Jaffe D."/>
            <person name="Fisher S."/>
            <person name="Lutfalla G."/>
            <person name="Dossat C."/>
            <person name="Segurens B."/>
            <person name="Dasilva C."/>
            <person name="Salanoubat M."/>
            <person name="Levy M."/>
            <person name="Boudet N."/>
            <person name="Castellano S."/>
            <person name="Anthouard V."/>
            <person name="Jubin C."/>
            <person name="Castelli V."/>
            <person name="Katinka M."/>
            <person name="Vacherie B."/>
            <person name="Biemont C."/>
            <person name="Skalli Z."/>
            <person name="Cattolico L."/>
            <person name="Poulain J."/>
            <person name="De Berardinis V."/>
            <person name="Cruaud C."/>
            <person name="Duprat S."/>
            <person name="Brottier P."/>
            <person name="Coutanceau J.-P."/>
            <person name="Gouzy J."/>
            <person name="Parra G."/>
            <person name="Lardier G."/>
            <person name="Chapple C."/>
            <person name="McKernan K.J."/>
            <person name="McEwan P."/>
            <person name="Bosak S."/>
            <person name="Kellis M."/>
            <person name="Volff J.-N."/>
            <person name="Guigo R."/>
            <person name="Zody M.C."/>
            <person name="Mesirov J."/>
            <person name="Lindblad-Toh K."/>
            <person name="Birren B."/>
            <person name="Nusbaum C."/>
            <person name="Kahn D."/>
            <person name="Robinson-Rechavi M."/>
            <person name="Laudet V."/>
            <person name="Schachter V."/>
            <person name="Quetier F."/>
            <person name="Saurin W."/>
            <person name="Scarpelli C."/>
            <person name="Wincker P."/>
            <person name="Lander E.S."/>
            <person name="Weissenbach J."/>
            <person name="Roest Crollius H."/>
        </authorList>
    </citation>
    <scope>NUCLEOTIDE SEQUENCE [LARGE SCALE GENOMIC DNA]</scope>
</reference>
<dbReference type="InterPro" id="IPR040227">
    <property type="entry name" value="Nibrin-rel"/>
</dbReference>
<evidence type="ECO:0000256" key="10">
    <source>
        <dbReference type="ARBA" id="ARBA00023306"/>
    </source>
</evidence>
<feature type="region of interest" description="Disordered" evidence="12">
    <location>
        <begin position="255"/>
        <end position="299"/>
    </location>
</feature>
<feature type="compositionally biased region" description="Polar residues" evidence="12">
    <location>
        <begin position="420"/>
        <end position="433"/>
    </location>
</feature>
<comment type="subcellular location">
    <subcellularLocation>
        <location evidence="2">Chromosome</location>
        <location evidence="2">Telomere</location>
    </subcellularLocation>
    <subcellularLocation>
        <location evidence="1">Nucleus</location>
        <location evidence="1">PML body</location>
    </subcellularLocation>
</comment>
<evidence type="ECO:0000256" key="3">
    <source>
        <dbReference type="ARBA" id="ARBA00020013"/>
    </source>
</evidence>
<dbReference type="GO" id="GO:0051321">
    <property type="term" value="P:meiotic cell cycle"/>
    <property type="evidence" value="ECO:0007669"/>
    <property type="project" value="UniProtKB-KW"/>
</dbReference>
<dbReference type="InterPro" id="IPR013908">
    <property type="entry name" value="Nibrin_C"/>
</dbReference>
<dbReference type="Gene3D" id="2.60.200.20">
    <property type="match status" value="1"/>
</dbReference>
<organism evidence="14">
    <name type="scientific">Tetraodon nigroviridis</name>
    <name type="common">Spotted green pufferfish</name>
    <name type="synonym">Chelonodon nigroviridis</name>
    <dbReference type="NCBI Taxonomy" id="99883"/>
    <lineage>
        <taxon>Eukaryota</taxon>
        <taxon>Metazoa</taxon>
        <taxon>Chordata</taxon>
        <taxon>Craniata</taxon>
        <taxon>Vertebrata</taxon>
        <taxon>Euteleostomi</taxon>
        <taxon>Actinopterygii</taxon>
        <taxon>Neopterygii</taxon>
        <taxon>Teleostei</taxon>
        <taxon>Neoteleostei</taxon>
        <taxon>Acanthomorphata</taxon>
        <taxon>Eupercaria</taxon>
        <taxon>Tetraodontiformes</taxon>
        <taxon>Tetradontoidea</taxon>
        <taxon>Tetraodontidae</taxon>
        <taxon>Tetraodon</taxon>
    </lineage>
</organism>
<feature type="domain" description="FHA" evidence="13">
    <location>
        <begin position="12"/>
        <end position="60"/>
    </location>
</feature>
<gene>
    <name evidence="14" type="ORF">GSTENG00033989001</name>
</gene>
<dbReference type="CDD" id="cd17741">
    <property type="entry name" value="BRCT_nibrin"/>
    <property type="match status" value="1"/>
</dbReference>
<dbReference type="SMART" id="SM00240">
    <property type="entry name" value="FHA"/>
    <property type="match status" value="1"/>
</dbReference>
<dbReference type="InterPro" id="IPR036420">
    <property type="entry name" value="BRCT_dom_sf"/>
</dbReference>
<name>Q4RI87_TETNG</name>
<dbReference type="GO" id="GO:0000724">
    <property type="term" value="P:double-strand break repair via homologous recombination"/>
    <property type="evidence" value="ECO:0007669"/>
    <property type="project" value="TreeGrafter"/>
</dbReference>
<feature type="compositionally biased region" description="Basic and acidic residues" evidence="12">
    <location>
        <begin position="370"/>
        <end position="390"/>
    </location>
</feature>
<dbReference type="AlphaFoldDB" id="Q4RI87"/>
<dbReference type="InterPro" id="IPR008984">
    <property type="entry name" value="SMAD_FHA_dom_sf"/>
</dbReference>
<evidence type="ECO:0000256" key="12">
    <source>
        <dbReference type="SAM" id="MobiDB-lite"/>
    </source>
</evidence>
<dbReference type="Pfam" id="PF00498">
    <property type="entry name" value="FHA"/>
    <property type="match status" value="1"/>
</dbReference>
<evidence type="ECO:0000256" key="8">
    <source>
        <dbReference type="ARBA" id="ARBA00023242"/>
    </source>
</evidence>
<keyword evidence="10" id="KW-0131">Cell cycle</keyword>